<evidence type="ECO:0000259" key="3">
    <source>
        <dbReference type="Pfam" id="PF25019"/>
    </source>
</evidence>
<accession>A0A438I5X5</accession>
<dbReference type="SUPFAM" id="SSF52058">
    <property type="entry name" value="L domain-like"/>
    <property type="match status" value="1"/>
</dbReference>
<organism evidence="4 5">
    <name type="scientific">Vitis vinifera</name>
    <name type="common">Grape</name>
    <dbReference type="NCBI Taxonomy" id="29760"/>
    <lineage>
        <taxon>Eukaryota</taxon>
        <taxon>Viridiplantae</taxon>
        <taxon>Streptophyta</taxon>
        <taxon>Embryophyta</taxon>
        <taxon>Tracheophyta</taxon>
        <taxon>Spermatophyta</taxon>
        <taxon>Magnoliopsida</taxon>
        <taxon>eudicotyledons</taxon>
        <taxon>Gunneridae</taxon>
        <taxon>Pentapetalae</taxon>
        <taxon>rosids</taxon>
        <taxon>Vitales</taxon>
        <taxon>Vitaceae</taxon>
        <taxon>Viteae</taxon>
        <taxon>Vitis</taxon>
    </lineage>
</organism>
<dbReference type="InterPro" id="IPR056789">
    <property type="entry name" value="LRR_R13L1-DRL21"/>
</dbReference>
<dbReference type="Pfam" id="PF00931">
    <property type="entry name" value="NB-ARC"/>
    <property type="match status" value="1"/>
</dbReference>
<gene>
    <name evidence="4" type="primary">RGA3_69</name>
    <name evidence="4" type="ORF">CK203_037137</name>
</gene>
<dbReference type="GO" id="GO:0043531">
    <property type="term" value="F:ADP binding"/>
    <property type="evidence" value="ECO:0007669"/>
    <property type="project" value="InterPro"/>
</dbReference>
<proteinExistence type="predicted"/>
<dbReference type="InterPro" id="IPR032675">
    <property type="entry name" value="LRR_dom_sf"/>
</dbReference>
<dbReference type="InterPro" id="IPR002182">
    <property type="entry name" value="NB-ARC"/>
</dbReference>
<feature type="domain" description="R13L1/DRL21-like LRR repeat region" evidence="3">
    <location>
        <begin position="107"/>
        <end position="215"/>
    </location>
</feature>
<dbReference type="InterPro" id="IPR027417">
    <property type="entry name" value="P-loop_NTPase"/>
</dbReference>
<comment type="caution">
    <text evidence="4">The sequence shown here is derived from an EMBL/GenBank/DDBJ whole genome shotgun (WGS) entry which is preliminary data.</text>
</comment>
<evidence type="ECO:0000313" key="4">
    <source>
        <dbReference type="EMBL" id="RVW92105.1"/>
    </source>
</evidence>
<evidence type="ECO:0000256" key="1">
    <source>
        <dbReference type="SAM" id="MobiDB-lite"/>
    </source>
</evidence>
<dbReference type="Gene3D" id="3.80.10.10">
    <property type="entry name" value="Ribonuclease Inhibitor"/>
    <property type="match status" value="1"/>
</dbReference>
<evidence type="ECO:0000259" key="2">
    <source>
        <dbReference type="Pfam" id="PF00931"/>
    </source>
</evidence>
<protein>
    <submittedName>
        <fullName evidence="4">Putative disease resistance protein RGA3</fullName>
    </submittedName>
</protein>
<dbReference type="PANTHER" id="PTHR47186:SF3">
    <property type="entry name" value="OS09G0267800 PROTEIN"/>
    <property type="match status" value="1"/>
</dbReference>
<feature type="domain" description="NB-ARC" evidence="2">
    <location>
        <begin position="39"/>
        <end position="86"/>
    </location>
</feature>
<dbReference type="AlphaFoldDB" id="A0A438I5X5"/>
<dbReference type="Proteomes" id="UP000288805">
    <property type="component" value="Unassembled WGS sequence"/>
</dbReference>
<dbReference type="SUPFAM" id="SSF52540">
    <property type="entry name" value="P-loop containing nucleoside triphosphate hydrolases"/>
    <property type="match status" value="1"/>
</dbReference>
<reference evidence="4 5" key="1">
    <citation type="journal article" date="2018" name="PLoS Genet.">
        <title>Population sequencing reveals clonal diversity and ancestral inbreeding in the grapevine cultivar Chardonnay.</title>
        <authorList>
            <person name="Roach M.J."/>
            <person name="Johnson D.L."/>
            <person name="Bohlmann J."/>
            <person name="van Vuuren H.J."/>
            <person name="Jones S.J."/>
            <person name="Pretorius I.S."/>
            <person name="Schmidt S.A."/>
            <person name="Borneman A.R."/>
        </authorList>
    </citation>
    <scope>NUCLEOTIDE SEQUENCE [LARGE SCALE GENOMIC DNA]</scope>
    <source>
        <strain evidence="5">cv. Chardonnay</strain>
        <tissue evidence="4">Leaf</tissue>
    </source>
</reference>
<sequence length="236" mass="26911">MRISRLFLKPSRKSLLVSMSWKLYNKKFAHLLPIRSSYLCYDVWTENYELWEQVESSLKGGAPGSRILVTTRNENVSTIMGTTYKQPLGELSNEQCPRPEKLEQPKRTSFVEGLEEVKDAGEAEKAELKNKILQRLDLEFGRKEGTKGVAEALQPHPNLKSLRIFDYSDREWPNWMMGSSLAQLKILYLDSCLRCPCLPPLGQPPVLEKLDICSMYGVQYIGSEFLGSSSTVFPKL</sequence>
<dbReference type="Pfam" id="PF25019">
    <property type="entry name" value="LRR_R13L1-DRL21"/>
    <property type="match status" value="1"/>
</dbReference>
<feature type="region of interest" description="Disordered" evidence="1">
    <location>
        <begin position="89"/>
        <end position="109"/>
    </location>
</feature>
<name>A0A438I5X5_VITVI</name>
<dbReference type="EMBL" id="QGNW01000140">
    <property type="protein sequence ID" value="RVW92105.1"/>
    <property type="molecule type" value="Genomic_DNA"/>
</dbReference>
<evidence type="ECO:0000313" key="5">
    <source>
        <dbReference type="Proteomes" id="UP000288805"/>
    </source>
</evidence>
<feature type="compositionally biased region" description="Basic and acidic residues" evidence="1">
    <location>
        <begin position="97"/>
        <end position="106"/>
    </location>
</feature>
<dbReference type="PANTHER" id="PTHR47186">
    <property type="entry name" value="LEUCINE-RICH REPEAT-CONTAINING PROTEIN 57"/>
    <property type="match status" value="1"/>
</dbReference>